<gene>
    <name evidence="1" type="ORF">EV182_002161</name>
</gene>
<name>A0ACC1HGY5_9FUNG</name>
<feature type="non-terminal residue" evidence="1">
    <location>
        <position position="964"/>
    </location>
</feature>
<dbReference type="EMBL" id="JAMZIH010005555">
    <property type="protein sequence ID" value="KAJ1674988.1"/>
    <property type="molecule type" value="Genomic_DNA"/>
</dbReference>
<proteinExistence type="predicted"/>
<accession>A0ACC1HGY5</accession>
<organism evidence="1 2">
    <name type="scientific">Spiromyces aspiralis</name>
    <dbReference type="NCBI Taxonomy" id="68401"/>
    <lineage>
        <taxon>Eukaryota</taxon>
        <taxon>Fungi</taxon>
        <taxon>Fungi incertae sedis</taxon>
        <taxon>Zoopagomycota</taxon>
        <taxon>Kickxellomycotina</taxon>
        <taxon>Kickxellomycetes</taxon>
        <taxon>Kickxellales</taxon>
        <taxon>Kickxellaceae</taxon>
        <taxon>Spiromyces</taxon>
    </lineage>
</organism>
<sequence length="964" mass="105500">MLSLKECKDACVKHGLDRLRSFKDAPVGSLRASDDSVHSIFSQKRRALQSVPFKILSPIGRADGEGGVVDFPIKQLAVNPNDDLMAVVGEHDVAVVSLPRPAMLRAASTGGGKFRRVVVVANTSVDGESTTTRSIDVPVLECRVLQLEGGEKGDADSGSSESSSSIYSVTRSNKSSTRNPRVLLGPGDGGVFGQRPSLQGAWSRDRYSSKVAKVLWHPMSTKGAHLLVLYRDSVIKMFNVAQSIDVPEQIFNLKRAIKTGSVYGASEAVSFAFGYGEGWSRVTLYVITNWGDIYAVCPIIPGVWSAEHEWLEMLYKQVKIDLREYQGEEYHTGQRMMASQELTNTQRREEWLRTVLLHGRNLGSIVAIDMFTKDLKTRAILLRQPLIQGPFLLQPEPPETSIDDDDSDSHSVSSSADSSSVDDYGNAYGIARSGPLGGSDRPPARNKLIGENVSDIVYLPTLPVGILGVSYNNGRIDLFGDVDPIAAVWVGDALKTSGMYSGRQQQQYCLPILVTLETIEVWDDPSTPVAMLQHRARTSAGEHGSRGGKGHYQTPGSFSLDPTYPHVALFAHERGVFTIDVKAWVSYFEAELQRPHLSDQFGSTDEQPTPPTNSEVKCIVNMRVSGSSGAGAAAKRWVGPVVGVAVVDDIYLSRSMLVLAEPLQCVSVAAPYFDSQAATDASAGGSSRPGTGHGQAEEQPRDEPTAKYVPQLPDAPYAPSSSLLSKITACIQSRSVVFPSSLGIKDMGEDDLRELCKKAKEVHESIRSLAAATDDMNKRIEMQRKEHEFQKAKLSEIAGIINEKLAPNLSHSIDRLGKLKETQRAIRLRADELIRESIDRCQLPLSQHEKQFIKFVRDLDSKVDGPNGCQEQLDELSLLFKRLLAESATLHRRAEKQWGRTYSPSSPVADIGARSPSAQHHSMGPQQLWAIEQALDSEQVLLNNAIDLINRLNQKFARIANGSP</sequence>
<evidence type="ECO:0000313" key="1">
    <source>
        <dbReference type="EMBL" id="KAJ1674988.1"/>
    </source>
</evidence>
<keyword evidence="2" id="KW-1185">Reference proteome</keyword>
<dbReference type="Proteomes" id="UP001145114">
    <property type="component" value="Unassembled WGS sequence"/>
</dbReference>
<comment type="caution">
    <text evidence="1">The sequence shown here is derived from an EMBL/GenBank/DDBJ whole genome shotgun (WGS) entry which is preliminary data.</text>
</comment>
<protein>
    <submittedName>
        <fullName evidence="1">Uncharacterized protein</fullName>
    </submittedName>
</protein>
<reference evidence="1" key="1">
    <citation type="submission" date="2022-06" db="EMBL/GenBank/DDBJ databases">
        <title>Phylogenomic reconstructions and comparative analyses of Kickxellomycotina fungi.</title>
        <authorList>
            <person name="Reynolds N.K."/>
            <person name="Stajich J.E."/>
            <person name="Barry K."/>
            <person name="Grigoriev I.V."/>
            <person name="Crous P."/>
            <person name="Smith M.E."/>
        </authorList>
    </citation>
    <scope>NUCLEOTIDE SEQUENCE</scope>
    <source>
        <strain evidence="1">RSA 2271</strain>
    </source>
</reference>
<evidence type="ECO:0000313" key="2">
    <source>
        <dbReference type="Proteomes" id="UP001145114"/>
    </source>
</evidence>